<evidence type="ECO:0000259" key="3">
    <source>
        <dbReference type="PROSITE" id="PS52001"/>
    </source>
</evidence>
<dbReference type="PANTHER" id="PTHR13542">
    <property type="entry name" value="LSM12 HOMOLOG"/>
    <property type="match status" value="1"/>
</dbReference>
<dbReference type="InterPro" id="IPR039683">
    <property type="entry name" value="Lsm12-like"/>
</dbReference>
<organism evidence="4 5">
    <name type="scientific">Malassezia equina</name>
    <dbReference type="NCBI Taxonomy" id="1381935"/>
    <lineage>
        <taxon>Eukaryota</taxon>
        <taxon>Fungi</taxon>
        <taxon>Dikarya</taxon>
        <taxon>Basidiomycota</taxon>
        <taxon>Ustilaginomycotina</taxon>
        <taxon>Malasseziomycetes</taxon>
        <taxon>Malasseziales</taxon>
        <taxon>Malasseziaceae</taxon>
        <taxon>Malassezia</taxon>
    </lineage>
</organism>
<evidence type="ECO:0000313" key="4">
    <source>
        <dbReference type="EMBL" id="WFD22999.1"/>
    </source>
</evidence>
<proteinExistence type="predicted"/>
<dbReference type="SUPFAM" id="SSF52833">
    <property type="entry name" value="Thioredoxin-like"/>
    <property type="match status" value="1"/>
</dbReference>
<protein>
    <recommendedName>
        <fullName evidence="3">AD domain-containing protein</fullName>
    </recommendedName>
</protein>
<dbReference type="SMART" id="SM00995">
    <property type="entry name" value="AD"/>
    <property type="match status" value="1"/>
</dbReference>
<dbReference type="PROSITE" id="PS52001">
    <property type="entry name" value="AD"/>
    <property type="match status" value="1"/>
</dbReference>
<evidence type="ECO:0000256" key="2">
    <source>
        <dbReference type="ARBA" id="ARBA00023128"/>
    </source>
</evidence>
<evidence type="ECO:0000256" key="1">
    <source>
        <dbReference type="ARBA" id="ARBA00004173"/>
    </source>
</evidence>
<evidence type="ECO:0000313" key="5">
    <source>
        <dbReference type="Proteomes" id="UP001214415"/>
    </source>
</evidence>
<keyword evidence="5" id="KW-1185">Reference proteome</keyword>
<reference evidence="4" key="1">
    <citation type="submission" date="2023-03" db="EMBL/GenBank/DDBJ databases">
        <title>Mating type loci evolution in Malassezia.</title>
        <authorList>
            <person name="Coelho M.A."/>
        </authorList>
    </citation>
    <scope>NUCLEOTIDE SEQUENCE</scope>
    <source>
        <strain evidence="4">CBS 12830</strain>
    </source>
</reference>
<dbReference type="Proteomes" id="UP001214415">
    <property type="component" value="Chromosome 3"/>
</dbReference>
<sequence length="315" mass="34110">MSRGATSAPGSHHVRDVLQSSGSKLVKLDVSYPSFQAPHYATPLQSIVGRLWLYDAAHEMVILETGAQDPLPAALRHTVASAVYEGGAPTRSAPGTVSGFKMVRVPHIVQADIMPEDARPTQVPAQLTTSPNVPSAAMEAREAAATRKCTERSAQLGPPEAGELGQSIFDGLCKTLPCRWHESHIIVLDEVVIVGTQHSHQSGPHYDVASTYVPNLSHEQLEQLLADSSDESIAPGIERAGAKALTWQRVTKVFVLSHFKTIKASNPKLPFLIRETQNTPARMFVRLERGLEKKAEIDGLEASAIEKKLAELLSN</sequence>
<dbReference type="SMART" id="SM00916">
    <property type="entry name" value="L51_S25_CI-B8"/>
    <property type="match status" value="1"/>
</dbReference>
<name>A0AAF0ED43_9BASI</name>
<dbReference type="EMBL" id="CP119902">
    <property type="protein sequence ID" value="WFD22999.1"/>
    <property type="molecule type" value="Genomic_DNA"/>
</dbReference>
<keyword evidence="2" id="KW-0496">Mitochondrion</keyword>
<dbReference type="InterPro" id="IPR036249">
    <property type="entry name" value="Thioredoxin-like_sf"/>
</dbReference>
<comment type="subcellular location">
    <subcellularLocation>
        <location evidence="1">Mitochondrion</location>
    </subcellularLocation>
</comment>
<dbReference type="InterPro" id="IPR007741">
    <property type="entry name" value="Ribosomal_mL43/mS25/NADH_DH"/>
</dbReference>
<dbReference type="InterPro" id="IPR047574">
    <property type="entry name" value="AD"/>
</dbReference>
<feature type="domain" description="AD" evidence="3">
    <location>
        <begin position="131"/>
        <end position="234"/>
    </location>
</feature>
<dbReference type="AlphaFoldDB" id="A0AAF0ED43"/>
<dbReference type="InterPro" id="IPR019181">
    <property type="entry name" value="LSM12_ABD"/>
</dbReference>
<dbReference type="Pfam" id="PF05047">
    <property type="entry name" value="L51_S25_CI-B8"/>
    <property type="match status" value="1"/>
</dbReference>
<dbReference type="GO" id="GO:0005739">
    <property type="term" value="C:mitochondrion"/>
    <property type="evidence" value="ECO:0007669"/>
    <property type="project" value="UniProtKB-SubCell"/>
</dbReference>
<accession>A0AAF0ED43</accession>
<dbReference type="Gene3D" id="3.40.30.10">
    <property type="entry name" value="Glutaredoxin"/>
    <property type="match status" value="1"/>
</dbReference>
<gene>
    <name evidence="4" type="ORF">MEQU1_001683</name>
</gene>
<dbReference type="Pfam" id="PF09793">
    <property type="entry name" value="AD"/>
    <property type="match status" value="1"/>
</dbReference>